<reference evidence="1 2" key="1">
    <citation type="journal article" date="2020" name="ISME J.">
        <title>Comparative genomics reveals insights into cyanobacterial evolution and habitat adaptation.</title>
        <authorList>
            <person name="Chen M.Y."/>
            <person name="Teng W.K."/>
            <person name="Zhao L."/>
            <person name="Hu C.X."/>
            <person name="Zhou Y.K."/>
            <person name="Han B.P."/>
            <person name="Song L.R."/>
            <person name="Shu W.S."/>
        </authorList>
    </citation>
    <scope>NUCLEOTIDE SEQUENCE [LARGE SCALE GENOMIC DNA]</scope>
    <source>
        <strain evidence="1 2">FACHB-723</strain>
    </source>
</reference>
<evidence type="ECO:0008006" key="3">
    <source>
        <dbReference type="Google" id="ProtNLM"/>
    </source>
</evidence>
<name>A0ABR8A1D9_9CYAN</name>
<evidence type="ECO:0000313" key="2">
    <source>
        <dbReference type="Proteomes" id="UP000642094"/>
    </source>
</evidence>
<comment type="caution">
    <text evidence="1">The sequence shown here is derived from an EMBL/GenBank/DDBJ whole genome shotgun (WGS) entry which is preliminary data.</text>
</comment>
<protein>
    <recommendedName>
        <fullName evidence="3">Ribbon-helix-helix protein CopG domain-containing protein</fullName>
    </recommendedName>
</protein>
<proteinExistence type="predicted"/>
<sequence>MSESKLATFRTDSDTWENFQAKAKRNGTNASALLQRFVRDYLDDNLDSRIDSPAAPNVDIKSMIETAINSRLIIIEGEVSGLKTDRHIEKTDGLLIEKLHTDLAIAHHRIDDLDKKIAALTSEATAPAKKPVIDSPVESDALPIIEAIEASPAPESLELNQRQICDRFNIDYKNLSKKAGNVNMTSDAYIMHIAKEHGEIWEKVASKGSQKLWKLFKTVTCTI</sequence>
<gene>
    <name evidence="1" type="ORF">H6F41_17870</name>
</gene>
<dbReference type="Proteomes" id="UP000642094">
    <property type="component" value="Unassembled WGS sequence"/>
</dbReference>
<dbReference type="RefSeq" id="WP_190404806.1">
    <property type="nucleotide sequence ID" value="NZ_JACJQB010000067.1"/>
</dbReference>
<dbReference type="EMBL" id="JACJQB010000067">
    <property type="protein sequence ID" value="MBD2189997.1"/>
    <property type="molecule type" value="Genomic_DNA"/>
</dbReference>
<accession>A0ABR8A1D9</accession>
<keyword evidence="2" id="KW-1185">Reference proteome</keyword>
<evidence type="ECO:0000313" key="1">
    <source>
        <dbReference type="EMBL" id="MBD2189997.1"/>
    </source>
</evidence>
<organism evidence="1 2">
    <name type="scientific">Pseudanabaena mucicola FACHB-723</name>
    <dbReference type="NCBI Taxonomy" id="2692860"/>
    <lineage>
        <taxon>Bacteria</taxon>
        <taxon>Bacillati</taxon>
        <taxon>Cyanobacteriota</taxon>
        <taxon>Cyanophyceae</taxon>
        <taxon>Pseudanabaenales</taxon>
        <taxon>Pseudanabaenaceae</taxon>
        <taxon>Pseudanabaena</taxon>
    </lineage>
</organism>